<name>A0ABV0A7N0_9FLAO</name>
<feature type="transmembrane region" description="Helical" evidence="1">
    <location>
        <begin position="309"/>
        <end position="327"/>
    </location>
</feature>
<keyword evidence="1" id="KW-1133">Transmembrane helix</keyword>
<feature type="transmembrane region" description="Helical" evidence="1">
    <location>
        <begin position="339"/>
        <end position="358"/>
    </location>
</feature>
<feature type="transmembrane region" description="Helical" evidence="1">
    <location>
        <begin position="278"/>
        <end position="300"/>
    </location>
</feature>
<keyword evidence="1" id="KW-0812">Transmembrane</keyword>
<keyword evidence="1" id="KW-0472">Membrane</keyword>
<feature type="transmembrane region" description="Helical" evidence="1">
    <location>
        <begin position="93"/>
        <end position="113"/>
    </location>
</feature>
<protein>
    <submittedName>
        <fullName evidence="2">Glucosyltransferase domain-containing protein</fullName>
    </submittedName>
</protein>
<comment type="caution">
    <text evidence="2">The sequence shown here is derived from an EMBL/GenBank/DDBJ whole genome shotgun (WGS) entry which is preliminary data.</text>
</comment>
<feature type="transmembrane region" description="Helical" evidence="1">
    <location>
        <begin position="21"/>
        <end position="40"/>
    </location>
</feature>
<dbReference type="EMBL" id="JAZHYP010000002">
    <property type="protein sequence ID" value="MEN3323031.1"/>
    <property type="molecule type" value="Genomic_DNA"/>
</dbReference>
<feature type="transmembrane region" description="Helical" evidence="1">
    <location>
        <begin position="219"/>
        <end position="241"/>
    </location>
</feature>
<organism evidence="2 3">
    <name type="scientific">Mariniflexile soesokkakense</name>
    <dbReference type="NCBI Taxonomy" id="1343160"/>
    <lineage>
        <taxon>Bacteria</taxon>
        <taxon>Pseudomonadati</taxon>
        <taxon>Bacteroidota</taxon>
        <taxon>Flavobacteriia</taxon>
        <taxon>Flavobacteriales</taxon>
        <taxon>Flavobacteriaceae</taxon>
        <taxon>Mariniflexile</taxon>
    </lineage>
</organism>
<dbReference type="RefSeq" id="WP_346240598.1">
    <property type="nucleotide sequence ID" value="NZ_JAZHYP010000002.1"/>
</dbReference>
<feature type="transmembrane region" description="Helical" evidence="1">
    <location>
        <begin position="370"/>
        <end position="388"/>
    </location>
</feature>
<evidence type="ECO:0000256" key="1">
    <source>
        <dbReference type="SAM" id="Phobius"/>
    </source>
</evidence>
<feature type="transmembrane region" description="Helical" evidence="1">
    <location>
        <begin position="125"/>
        <end position="142"/>
    </location>
</feature>
<reference evidence="2 3" key="1">
    <citation type="submission" date="2024-01" db="EMBL/GenBank/DDBJ databases">
        <title>Mariniflexile litorale sp. nov., isolated from the shallow sediments of the Sea of Japan.</title>
        <authorList>
            <person name="Romanenko L."/>
            <person name="Bystritskaya E."/>
            <person name="Isaeva M."/>
        </authorList>
    </citation>
    <scope>NUCLEOTIDE SEQUENCE [LARGE SCALE GENOMIC DNA]</scope>
    <source>
        <strain evidence="2 3">KCTC 32427</strain>
    </source>
</reference>
<evidence type="ECO:0000313" key="2">
    <source>
        <dbReference type="EMBL" id="MEN3323031.1"/>
    </source>
</evidence>
<gene>
    <name evidence="2" type="ORF">VP395_04780</name>
</gene>
<dbReference type="PROSITE" id="PS51257">
    <property type="entry name" value="PROKAR_LIPOPROTEIN"/>
    <property type="match status" value="1"/>
</dbReference>
<keyword evidence="3" id="KW-1185">Reference proteome</keyword>
<feature type="transmembrane region" description="Helical" evidence="1">
    <location>
        <begin position="148"/>
        <end position="167"/>
    </location>
</feature>
<accession>A0ABV0A7N0</accession>
<proteinExistence type="predicted"/>
<dbReference type="Proteomes" id="UP001416393">
    <property type="component" value="Unassembled WGS sequence"/>
</dbReference>
<feature type="transmembrane region" description="Helical" evidence="1">
    <location>
        <begin position="174"/>
        <end position="207"/>
    </location>
</feature>
<sequence>MLKLVSKFIANIKLIIKTKPILAYSIGSLIGCLLLNLGIFKEYAFLDANEYIWTAYKNPKFQNEFIQGGRFLFGIISEFVYGSLCNTIADLKWVRLFALLSCVFFSIQVFTYLLKLTKKVNESALFSFLILTLPSFSTYYSWSCTLEIPVLLCLNFFAGTLLIKAFYSKKHRILYYFVSLLIVVISLCIYQSAITAFLIPIVFSSLINRDFSIKKLISILIFIAISFSIYFIVFKTSLFLYGLEPTNRTKLDLLKLPLKVILFYLRELRLVFKGSGFLVAPIFFLIIGASSFLGFLYLLYQKRSKIPQFYFKVSCLILVLPLSYLPNLLSSQTFVCSRTIAPTAVIVLFYQFCFFYSLSLCKSIFKKLSLTLVLILIICSSINLNYYITRVQNKEHLAIKKAYTNIPLNNTKKIIIIKPKPNFLQDYGFYKQESADEFGHLSSVKPWAPEPLFRQILKERLDSLGLEKEQFEINKIEVYELGEKYNTDNSIVINLIDVLKKEFTKR</sequence>
<evidence type="ECO:0000313" key="3">
    <source>
        <dbReference type="Proteomes" id="UP001416393"/>
    </source>
</evidence>